<accession>A0ABW7EXT0</accession>
<proteinExistence type="predicted"/>
<dbReference type="SUPFAM" id="SSF51556">
    <property type="entry name" value="Metallo-dependent hydrolases"/>
    <property type="match status" value="1"/>
</dbReference>
<reference evidence="2 3" key="1">
    <citation type="submission" date="2024-09" db="EMBL/GenBank/DDBJ databases">
        <title>Novel species of the genus Pelomonas and Roseateles isolated from streams.</title>
        <authorList>
            <person name="Lu H."/>
        </authorList>
    </citation>
    <scope>NUCLEOTIDE SEQUENCE [LARGE SCALE GENOMIC DNA]</scope>
    <source>
        <strain evidence="2 3">DC23W</strain>
    </source>
</reference>
<protein>
    <submittedName>
        <fullName evidence="2">Amidohydrolase family protein</fullName>
    </submittedName>
</protein>
<keyword evidence="3" id="KW-1185">Reference proteome</keyword>
<feature type="non-terminal residue" evidence="2">
    <location>
        <position position="95"/>
    </location>
</feature>
<dbReference type="InterPro" id="IPR006680">
    <property type="entry name" value="Amidohydro-rel"/>
</dbReference>
<feature type="domain" description="Amidohydrolase-related" evidence="1">
    <location>
        <begin position="3"/>
        <end position="90"/>
    </location>
</feature>
<dbReference type="RefSeq" id="WP_394473450.1">
    <property type="nucleotide sequence ID" value="NZ_JBIGHY010000054.1"/>
</dbReference>
<sequence>LPRVNAGVAPHSLRGASPGDIARLQQLVGAADLPIHIHVAEQMAEVNDCLAATGMRPLQWLVEAGHLDPRWQLVHATHAERWEIEAVAGSGAGIV</sequence>
<comment type="caution">
    <text evidence="2">The sequence shown here is derived from an EMBL/GenBank/DDBJ whole genome shotgun (WGS) entry which is preliminary data.</text>
</comment>
<name>A0ABW7EXT0_9BURK</name>
<organism evidence="2 3">
    <name type="scientific">Pelomonas dachongensis</name>
    <dbReference type="NCBI Taxonomy" id="3299029"/>
    <lineage>
        <taxon>Bacteria</taxon>
        <taxon>Pseudomonadati</taxon>
        <taxon>Pseudomonadota</taxon>
        <taxon>Betaproteobacteria</taxon>
        <taxon>Burkholderiales</taxon>
        <taxon>Sphaerotilaceae</taxon>
        <taxon>Roseateles</taxon>
    </lineage>
</organism>
<evidence type="ECO:0000313" key="2">
    <source>
        <dbReference type="EMBL" id="MFG6417398.1"/>
    </source>
</evidence>
<dbReference type="Pfam" id="PF01979">
    <property type="entry name" value="Amidohydro_1"/>
    <property type="match status" value="1"/>
</dbReference>
<dbReference type="Gene3D" id="3.20.20.140">
    <property type="entry name" value="Metal-dependent hydrolases"/>
    <property type="match status" value="1"/>
</dbReference>
<dbReference type="InterPro" id="IPR032466">
    <property type="entry name" value="Metal_Hydrolase"/>
</dbReference>
<dbReference type="Proteomes" id="UP001606300">
    <property type="component" value="Unassembled WGS sequence"/>
</dbReference>
<dbReference type="EMBL" id="JBIGHY010000054">
    <property type="protein sequence ID" value="MFG6417398.1"/>
    <property type="molecule type" value="Genomic_DNA"/>
</dbReference>
<evidence type="ECO:0000313" key="3">
    <source>
        <dbReference type="Proteomes" id="UP001606300"/>
    </source>
</evidence>
<evidence type="ECO:0000259" key="1">
    <source>
        <dbReference type="Pfam" id="PF01979"/>
    </source>
</evidence>
<feature type="non-terminal residue" evidence="2">
    <location>
        <position position="1"/>
    </location>
</feature>
<gene>
    <name evidence="2" type="ORF">ACG02S_26310</name>
</gene>